<dbReference type="EMBL" id="CP004120">
    <property type="protein sequence ID" value="AGT42678.1"/>
    <property type="molecule type" value="Genomic_DNA"/>
</dbReference>
<accession>S5ZXF2</accession>
<dbReference type="PATRIC" id="fig|1291379.3.peg.177"/>
<organism evidence="2 3">
    <name type="scientific">Treponema pedis str. T A4</name>
    <dbReference type="NCBI Taxonomy" id="1291379"/>
    <lineage>
        <taxon>Bacteria</taxon>
        <taxon>Pseudomonadati</taxon>
        <taxon>Spirochaetota</taxon>
        <taxon>Spirochaetia</taxon>
        <taxon>Spirochaetales</taxon>
        <taxon>Treponemataceae</taxon>
        <taxon>Treponema</taxon>
    </lineage>
</organism>
<dbReference type="PANTHER" id="PTHR43265:SF1">
    <property type="entry name" value="ESTERASE ESTD"/>
    <property type="match status" value="1"/>
</dbReference>
<dbReference type="SUPFAM" id="SSF53474">
    <property type="entry name" value="alpha/beta-Hydrolases"/>
    <property type="match status" value="1"/>
</dbReference>
<sequence length="313" mass="34841">MCMRKKLEFVLFIFILLRVYPNEIEIPVKGGKLYGELSLPEAAKTFPIVIIVAGSGATDRDCNNQPYLKTDAYKNTAERLSISGIASFRYDKRMVGKSQFSGFKEDDLNFEIYVDDLIQIIRFIKNIKGVSKVFLLGHSEGSLVSILAAQSEEVNGLISAAGTGRNAADVLQEQINNNPDSPEILRKGVERVLNELRNGNKVKNAVTTLLPALFRQSVQPYLISWFKFSPDIEIQKLSVPCLIIQGSADIQVSVNDAKLLYSKCKSGELLIIENMTHSLKEISSSVSQEDTYSNPDIPVSKTFINNIIRFAVK</sequence>
<name>S5ZXF2_9SPIR</name>
<protein>
    <submittedName>
        <fullName evidence="2">Alpha/beta fold family hydrolase</fullName>
    </submittedName>
</protein>
<keyword evidence="2" id="KW-0378">Hydrolase</keyword>
<dbReference type="InterPro" id="IPR029058">
    <property type="entry name" value="AB_hydrolase_fold"/>
</dbReference>
<gene>
    <name evidence="2" type="ORF">TPE_0182</name>
</gene>
<keyword evidence="3" id="KW-1185">Reference proteome</keyword>
<dbReference type="HOGENOM" id="CLU_033707_1_0_12"/>
<reference evidence="2 3" key="1">
    <citation type="journal article" date="2013" name="PLoS ONE">
        <title>Genome-Wide Relatedness of Treponema pedis, from Gingiva and Necrotic Skin Lesions of Pigs, with the Human Oral Pathogen Treponema denticola.</title>
        <authorList>
            <person name="Svartstrom O."/>
            <person name="Mushtaq M."/>
            <person name="Pringle M."/>
            <person name="Segerman B."/>
        </authorList>
    </citation>
    <scope>NUCLEOTIDE SEQUENCE [LARGE SCALE GENOMIC DNA]</scope>
    <source>
        <strain evidence="2">T A4</strain>
    </source>
</reference>
<proteinExistence type="predicted"/>
<feature type="domain" description="Serine aminopeptidase S33" evidence="1">
    <location>
        <begin position="71"/>
        <end position="198"/>
    </location>
</feature>
<evidence type="ECO:0000259" key="1">
    <source>
        <dbReference type="Pfam" id="PF12146"/>
    </source>
</evidence>
<dbReference type="Pfam" id="PF12146">
    <property type="entry name" value="Hydrolase_4"/>
    <property type="match status" value="1"/>
</dbReference>
<dbReference type="AlphaFoldDB" id="S5ZXF2"/>
<dbReference type="Gene3D" id="3.40.50.1820">
    <property type="entry name" value="alpha/beta hydrolase"/>
    <property type="match status" value="1"/>
</dbReference>
<dbReference type="InterPro" id="IPR053145">
    <property type="entry name" value="AB_hydrolase_Est10"/>
</dbReference>
<dbReference type="STRING" id="1291379.TPE_0182"/>
<dbReference type="InterPro" id="IPR022742">
    <property type="entry name" value="Hydrolase_4"/>
</dbReference>
<dbReference type="PANTHER" id="PTHR43265">
    <property type="entry name" value="ESTERASE ESTD"/>
    <property type="match status" value="1"/>
</dbReference>
<evidence type="ECO:0000313" key="3">
    <source>
        <dbReference type="Proteomes" id="UP000015620"/>
    </source>
</evidence>
<dbReference type="Proteomes" id="UP000015620">
    <property type="component" value="Chromosome"/>
</dbReference>
<evidence type="ECO:0000313" key="2">
    <source>
        <dbReference type="EMBL" id="AGT42678.1"/>
    </source>
</evidence>
<dbReference type="GO" id="GO:0052689">
    <property type="term" value="F:carboxylic ester hydrolase activity"/>
    <property type="evidence" value="ECO:0007669"/>
    <property type="project" value="TreeGrafter"/>
</dbReference>
<dbReference type="KEGG" id="tped:TPE_0182"/>